<gene>
    <name evidence="2" type="ORF">FOXG_08207</name>
</gene>
<dbReference type="GeneID" id="28949855"/>
<reference evidence="2" key="2">
    <citation type="journal article" date="2010" name="Nature">
        <title>Comparative genomics reveals mobile pathogenicity chromosomes in Fusarium.</title>
        <authorList>
            <person name="Ma L.J."/>
            <person name="van der Does H.C."/>
            <person name="Borkovich K.A."/>
            <person name="Coleman J.J."/>
            <person name="Daboussi M.J."/>
            <person name="Di Pietro A."/>
            <person name="Dufresne M."/>
            <person name="Freitag M."/>
            <person name="Grabherr M."/>
            <person name="Henrissat B."/>
            <person name="Houterman P.M."/>
            <person name="Kang S."/>
            <person name="Shim W.B."/>
            <person name="Woloshuk C."/>
            <person name="Xie X."/>
            <person name="Xu J.R."/>
            <person name="Antoniw J."/>
            <person name="Baker S.E."/>
            <person name="Bluhm B.H."/>
            <person name="Breakspear A."/>
            <person name="Brown D.W."/>
            <person name="Butchko R.A."/>
            <person name="Chapman S."/>
            <person name="Coulson R."/>
            <person name="Coutinho P.M."/>
            <person name="Danchin E.G."/>
            <person name="Diener A."/>
            <person name="Gale L.R."/>
            <person name="Gardiner D.M."/>
            <person name="Goff S."/>
            <person name="Hammond-Kosack K.E."/>
            <person name="Hilburn K."/>
            <person name="Hua-Van A."/>
            <person name="Jonkers W."/>
            <person name="Kazan K."/>
            <person name="Kodira C.D."/>
            <person name="Koehrsen M."/>
            <person name="Kumar L."/>
            <person name="Lee Y.H."/>
            <person name="Li L."/>
            <person name="Manners J.M."/>
            <person name="Miranda-Saavedra D."/>
            <person name="Mukherjee M."/>
            <person name="Park G."/>
            <person name="Park J."/>
            <person name="Park S.Y."/>
            <person name="Proctor R.H."/>
            <person name="Regev A."/>
            <person name="Ruiz-Roldan M.C."/>
            <person name="Sain D."/>
            <person name="Sakthikumar S."/>
            <person name="Sykes S."/>
            <person name="Schwartz D.C."/>
            <person name="Turgeon B.G."/>
            <person name="Wapinski I."/>
            <person name="Yoder O."/>
            <person name="Young S."/>
            <person name="Zeng Q."/>
            <person name="Zhou S."/>
            <person name="Galagan J."/>
            <person name="Cuomo C.A."/>
            <person name="Kistler H.C."/>
            <person name="Rep M."/>
        </authorList>
    </citation>
    <scope>NUCLEOTIDE SEQUENCE [LARGE SCALE GENOMIC DNA]</scope>
    <source>
        <strain evidence="2">4287</strain>
    </source>
</reference>
<dbReference type="AlphaFoldDB" id="A0A0J9V5H6"/>
<reference evidence="2" key="1">
    <citation type="submission" date="2007-04" db="EMBL/GenBank/DDBJ databases">
        <authorList>
            <consortium name="The Broad Institute Genome Sequencing Platform"/>
            <person name="Birren B."/>
            <person name="Lander E."/>
            <person name="Galagan J."/>
            <person name="Nusbaum C."/>
            <person name="Devon K."/>
            <person name="Ma L.-J."/>
            <person name="Jaffe D."/>
            <person name="Butler J."/>
            <person name="Alvarez P."/>
            <person name="Gnerre S."/>
            <person name="Grabherr M."/>
            <person name="Kleber M."/>
            <person name="Mauceli E."/>
            <person name="Brockman W."/>
            <person name="MacCallum I.A."/>
            <person name="Young S."/>
            <person name="LaButti K."/>
            <person name="DeCaprio D."/>
            <person name="Crawford M."/>
            <person name="Koehrsen M."/>
            <person name="Engels R."/>
            <person name="Montgomery P."/>
            <person name="Pearson M."/>
            <person name="Howarth C."/>
            <person name="Larson L."/>
            <person name="White J."/>
            <person name="O'Leary S."/>
            <person name="Kodira C."/>
            <person name="Zeng Q."/>
            <person name="Yandava C."/>
            <person name="Alvarado L."/>
            <person name="Kistler C."/>
            <person name="Shim W.-B."/>
            <person name="Kang S."/>
            <person name="Woloshuk C."/>
        </authorList>
    </citation>
    <scope>NUCLEOTIDE SEQUENCE</scope>
    <source>
        <strain evidence="2">4287</strain>
    </source>
</reference>
<evidence type="ECO:0000313" key="2">
    <source>
        <dbReference type="EMBL" id="KNB06754.1"/>
    </source>
</evidence>
<dbReference type="KEGG" id="fox:FOXG_08207"/>
<sequence length="244" mass="27126">MDPHSELRGPVAPMCITCSQACERKNGRWVCINCDLAYKYDQGDLKIVSQDSPTTYGNGVVSRPLPGAQEQGHESPSPCLPKTADECENHKAWVSYGLLHLPSTESILIVQTLPYVVEQDSPSSHDRTRDGSVPTLSQVYAFQGSCDSVDHGWRVVDNGPSQERAEPNESYEPMDLDSDDEEPNDDALHSWIDETTRPGMNGRQRDISHVLDRVAFLGLDRDTSSIALQDDMMLEISDDTDMEE</sequence>
<name>A0A0J9V5H6_FUSO4</name>
<dbReference type="VEuPathDB" id="FungiDB:FOXG_08207"/>
<evidence type="ECO:0000313" key="3">
    <source>
        <dbReference type="Proteomes" id="UP000009097"/>
    </source>
</evidence>
<dbReference type="Proteomes" id="UP000009097">
    <property type="component" value="Unassembled WGS sequence"/>
</dbReference>
<feature type="compositionally biased region" description="Acidic residues" evidence="1">
    <location>
        <begin position="172"/>
        <end position="185"/>
    </location>
</feature>
<dbReference type="OrthoDB" id="4991513at2759"/>
<dbReference type="RefSeq" id="XP_018244799.1">
    <property type="nucleotide sequence ID" value="XM_018387003.1"/>
</dbReference>
<organism evidence="2 3">
    <name type="scientific">Fusarium oxysporum f. sp. lycopersici (strain 4287 / CBS 123668 / FGSC 9935 / NRRL 34936)</name>
    <name type="common">Fusarium vascular wilt of tomato</name>
    <dbReference type="NCBI Taxonomy" id="426428"/>
    <lineage>
        <taxon>Eukaryota</taxon>
        <taxon>Fungi</taxon>
        <taxon>Dikarya</taxon>
        <taxon>Ascomycota</taxon>
        <taxon>Pezizomycotina</taxon>
        <taxon>Sordariomycetes</taxon>
        <taxon>Hypocreomycetidae</taxon>
        <taxon>Hypocreales</taxon>
        <taxon>Nectriaceae</taxon>
        <taxon>Fusarium</taxon>
        <taxon>Fusarium oxysporum species complex</taxon>
    </lineage>
</organism>
<dbReference type="EMBL" id="DS231705">
    <property type="protein sequence ID" value="KNB06754.1"/>
    <property type="molecule type" value="Genomic_DNA"/>
</dbReference>
<evidence type="ECO:0000256" key="1">
    <source>
        <dbReference type="SAM" id="MobiDB-lite"/>
    </source>
</evidence>
<protein>
    <submittedName>
        <fullName evidence="2">Uncharacterized protein</fullName>
    </submittedName>
</protein>
<feature type="region of interest" description="Disordered" evidence="1">
    <location>
        <begin position="155"/>
        <end position="187"/>
    </location>
</feature>
<accession>A0A0J9V5H6</accession>
<proteinExistence type="predicted"/>